<evidence type="ECO:0000313" key="2">
    <source>
        <dbReference type="EMBL" id="HIU65841.1"/>
    </source>
</evidence>
<dbReference type="InterPro" id="IPR013078">
    <property type="entry name" value="His_Pase_superF_clade-1"/>
</dbReference>
<dbReference type="SUPFAM" id="SSF53254">
    <property type="entry name" value="Phosphoglycerate mutase-like"/>
    <property type="match status" value="1"/>
</dbReference>
<dbReference type="InterPro" id="IPR050275">
    <property type="entry name" value="PGM_Phosphatase"/>
</dbReference>
<reference evidence="2" key="2">
    <citation type="journal article" date="2021" name="PeerJ">
        <title>Extensive microbial diversity within the chicken gut microbiome revealed by metagenomics and culture.</title>
        <authorList>
            <person name="Gilroy R."/>
            <person name="Ravi A."/>
            <person name="Getino M."/>
            <person name="Pursley I."/>
            <person name="Horton D.L."/>
            <person name="Alikhan N.F."/>
            <person name="Baker D."/>
            <person name="Gharbi K."/>
            <person name="Hall N."/>
            <person name="Watson M."/>
            <person name="Adriaenssens E.M."/>
            <person name="Foster-Nyarko E."/>
            <person name="Jarju S."/>
            <person name="Secka A."/>
            <person name="Antonio M."/>
            <person name="Oren A."/>
            <person name="Chaudhuri R.R."/>
            <person name="La Ragione R."/>
            <person name="Hildebrand F."/>
            <person name="Pallen M.J."/>
        </authorList>
    </citation>
    <scope>NUCLEOTIDE SEQUENCE</scope>
    <source>
        <strain evidence="2">CHK136-897</strain>
    </source>
</reference>
<organism evidence="2 3">
    <name type="scientific">Candidatus Enterousia avicola</name>
    <dbReference type="NCBI Taxonomy" id="2840787"/>
    <lineage>
        <taxon>Bacteria</taxon>
        <taxon>Pseudomonadati</taxon>
        <taxon>Pseudomonadota</taxon>
        <taxon>Alphaproteobacteria</taxon>
        <taxon>Candidatus Enterousia</taxon>
    </lineage>
</organism>
<feature type="binding site" evidence="1">
    <location>
        <begin position="9"/>
        <end position="16"/>
    </location>
    <ligand>
        <name>substrate</name>
    </ligand>
</feature>
<evidence type="ECO:0000313" key="3">
    <source>
        <dbReference type="Proteomes" id="UP000824142"/>
    </source>
</evidence>
<dbReference type="SMART" id="SM00855">
    <property type="entry name" value="PGAM"/>
    <property type="match status" value="1"/>
</dbReference>
<dbReference type="AlphaFoldDB" id="A0A9D1SMP5"/>
<protein>
    <submittedName>
        <fullName evidence="2">Histidine phosphatase family protein</fullName>
    </submittedName>
</protein>
<gene>
    <name evidence="2" type="ORF">IAC63_04360</name>
</gene>
<reference evidence="2" key="1">
    <citation type="submission" date="2020-10" db="EMBL/GenBank/DDBJ databases">
        <authorList>
            <person name="Gilroy R."/>
        </authorList>
    </citation>
    <scope>NUCLEOTIDE SEQUENCE</scope>
    <source>
        <strain evidence="2">CHK136-897</strain>
    </source>
</reference>
<evidence type="ECO:0000256" key="1">
    <source>
        <dbReference type="PIRSR" id="PIRSR613078-2"/>
    </source>
</evidence>
<name>A0A9D1SMP5_9PROT</name>
<dbReference type="CDD" id="cd07067">
    <property type="entry name" value="HP_PGM_like"/>
    <property type="match status" value="1"/>
</dbReference>
<accession>A0A9D1SMP5</accession>
<dbReference type="PANTHER" id="PTHR48100:SF1">
    <property type="entry name" value="HISTIDINE PHOSPHATASE FAMILY PROTEIN-RELATED"/>
    <property type="match status" value="1"/>
</dbReference>
<dbReference type="GO" id="GO:0016791">
    <property type="term" value="F:phosphatase activity"/>
    <property type="evidence" value="ECO:0007669"/>
    <property type="project" value="TreeGrafter"/>
</dbReference>
<dbReference type="PANTHER" id="PTHR48100">
    <property type="entry name" value="BROAD-SPECIFICITY PHOSPHATASE YOR283W-RELATED"/>
    <property type="match status" value="1"/>
</dbReference>
<dbReference type="GO" id="GO:0005737">
    <property type="term" value="C:cytoplasm"/>
    <property type="evidence" value="ECO:0007669"/>
    <property type="project" value="TreeGrafter"/>
</dbReference>
<dbReference type="Proteomes" id="UP000824142">
    <property type="component" value="Unassembled WGS sequence"/>
</dbReference>
<sequence>MKRNFYFFRHGQTNENVAGAKEVPHPESFLTDAGIRQAKRLAEYLSDKNLDVIYSSPLKRAVHTAEIVAERHPGIKIITDDNLIEAAFGFWYNDRPEVQQRVDDNFNRIKECLDRIVSQSGYKDVAISSHGGVTRALCYAAGAKIGNIKNCQCFHFVLDGGNWQFIDTFETGIEVVNKSDIPQE</sequence>
<dbReference type="InterPro" id="IPR029033">
    <property type="entry name" value="His_PPase_superfam"/>
</dbReference>
<dbReference type="Pfam" id="PF00300">
    <property type="entry name" value="His_Phos_1"/>
    <property type="match status" value="1"/>
</dbReference>
<proteinExistence type="predicted"/>
<dbReference type="Gene3D" id="3.40.50.1240">
    <property type="entry name" value="Phosphoglycerate mutase-like"/>
    <property type="match status" value="1"/>
</dbReference>
<feature type="binding site" evidence="1">
    <location>
        <position position="60"/>
    </location>
    <ligand>
        <name>substrate</name>
    </ligand>
</feature>
<comment type="caution">
    <text evidence="2">The sequence shown here is derived from an EMBL/GenBank/DDBJ whole genome shotgun (WGS) entry which is preliminary data.</text>
</comment>
<dbReference type="EMBL" id="DVNO01000036">
    <property type="protein sequence ID" value="HIU65841.1"/>
    <property type="molecule type" value="Genomic_DNA"/>
</dbReference>